<evidence type="ECO:0000313" key="3">
    <source>
        <dbReference type="Proteomes" id="UP001597214"/>
    </source>
</evidence>
<dbReference type="Proteomes" id="UP001597214">
    <property type="component" value="Unassembled WGS sequence"/>
</dbReference>
<reference evidence="3" key="1">
    <citation type="journal article" date="2019" name="Int. J. Syst. Evol. Microbiol.">
        <title>The Global Catalogue of Microorganisms (GCM) 10K type strain sequencing project: providing services to taxonomists for standard genome sequencing and annotation.</title>
        <authorList>
            <consortium name="The Broad Institute Genomics Platform"/>
            <consortium name="The Broad Institute Genome Sequencing Center for Infectious Disease"/>
            <person name="Wu L."/>
            <person name="Ma J."/>
        </authorList>
    </citation>
    <scope>NUCLEOTIDE SEQUENCE [LARGE SCALE GENOMIC DNA]</scope>
    <source>
        <strain evidence="3">CCUG 49339</strain>
    </source>
</reference>
<protein>
    <submittedName>
        <fullName evidence="2">Uncharacterized protein</fullName>
    </submittedName>
</protein>
<dbReference type="EMBL" id="JBHUEM010000020">
    <property type="protein sequence ID" value="MFD1737230.1"/>
    <property type="molecule type" value="Genomic_DNA"/>
</dbReference>
<evidence type="ECO:0000256" key="1">
    <source>
        <dbReference type="SAM" id="MobiDB-lite"/>
    </source>
</evidence>
<feature type="region of interest" description="Disordered" evidence="1">
    <location>
        <begin position="1"/>
        <end position="25"/>
    </location>
</feature>
<dbReference type="RefSeq" id="WP_377928787.1">
    <property type="nucleotide sequence ID" value="NZ_JBHUEM010000020.1"/>
</dbReference>
<sequence length="37" mass="4086">MGLGQKVNDKLEKKMRQKGASKSRLGCFSANQKGLTF</sequence>
<keyword evidence="3" id="KW-1185">Reference proteome</keyword>
<proteinExistence type="predicted"/>
<organism evidence="2 3">
    <name type="scientific">Bacillus salitolerans</name>
    <dbReference type="NCBI Taxonomy" id="1437434"/>
    <lineage>
        <taxon>Bacteria</taxon>
        <taxon>Bacillati</taxon>
        <taxon>Bacillota</taxon>
        <taxon>Bacilli</taxon>
        <taxon>Bacillales</taxon>
        <taxon>Bacillaceae</taxon>
        <taxon>Bacillus</taxon>
    </lineage>
</organism>
<gene>
    <name evidence="2" type="ORF">ACFSCX_11770</name>
</gene>
<name>A0ABW4LSV9_9BACI</name>
<evidence type="ECO:0000313" key="2">
    <source>
        <dbReference type="EMBL" id="MFD1737230.1"/>
    </source>
</evidence>
<accession>A0ABW4LSV9</accession>
<comment type="caution">
    <text evidence="2">The sequence shown here is derived from an EMBL/GenBank/DDBJ whole genome shotgun (WGS) entry which is preliminary data.</text>
</comment>